<gene>
    <name evidence="6" type="ORF">BCR35DRAFT_353096</name>
</gene>
<dbReference type="InParanoid" id="A0A1Y2F115"/>
<proteinExistence type="predicted"/>
<dbReference type="Proteomes" id="UP000193467">
    <property type="component" value="Unassembled WGS sequence"/>
</dbReference>
<organism evidence="6 7">
    <name type="scientific">Leucosporidium creatinivorum</name>
    <dbReference type="NCBI Taxonomy" id="106004"/>
    <lineage>
        <taxon>Eukaryota</taxon>
        <taxon>Fungi</taxon>
        <taxon>Dikarya</taxon>
        <taxon>Basidiomycota</taxon>
        <taxon>Pucciniomycotina</taxon>
        <taxon>Microbotryomycetes</taxon>
        <taxon>Leucosporidiales</taxon>
        <taxon>Leucosporidium</taxon>
    </lineage>
</organism>
<reference evidence="6 7" key="1">
    <citation type="submission" date="2016-07" db="EMBL/GenBank/DDBJ databases">
        <title>Pervasive Adenine N6-methylation of Active Genes in Fungi.</title>
        <authorList>
            <consortium name="DOE Joint Genome Institute"/>
            <person name="Mondo S.J."/>
            <person name="Dannebaum R.O."/>
            <person name="Kuo R.C."/>
            <person name="Labutti K."/>
            <person name="Haridas S."/>
            <person name="Kuo A."/>
            <person name="Salamov A."/>
            <person name="Ahrendt S.R."/>
            <person name="Lipzen A."/>
            <person name="Sullivan W."/>
            <person name="Andreopoulos W.B."/>
            <person name="Clum A."/>
            <person name="Lindquist E."/>
            <person name="Daum C."/>
            <person name="Ramamoorthy G.K."/>
            <person name="Gryganskyi A."/>
            <person name="Culley D."/>
            <person name="Magnuson J.K."/>
            <person name="James T.Y."/>
            <person name="O'Malley M.A."/>
            <person name="Stajich J.E."/>
            <person name="Spatafora J.W."/>
            <person name="Visel A."/>
            <person name="Grigoriev I.V."/>
        </authorList>
    </citation>
    <scope>NUCLEOTIDE SEQUENCE [LARGE SCALE GENOMIC DNA]</scope>
    <source>
        <strain evidence="6 7">62-1032</strain>
    </source>
</reference>
<accession>A0A1Y2F115</accession>
<evidence type="ECO:0000313" key="7">
    <source>
        <dbReference type="Proteomes" id="UP000193467"/>
    </source>
</evidence>
<name>A0A1Y2F115_9BASI</name>
<dbReference type="Pfam" id="PF01753">
    <property type="entry name" value="zf-MYND"/>
    <property type="match status" value="1"/>
</dbReference>
<evidence type="ECO:0000256" key="3">
    <source>
        <dbReference type="ARBA" id="ARBA00022833"/>
    </source>
</evidence>
<keyword evidence="7" id="KW-1185">Reference proteome</keyword>
<dbReference type="InterPro" id="IPR002893">
    <property type="entry name" value="Znf_MYND"/>
</dbReference>
<dbReference type="AlphaFoldDB" id="A0A1Y2F115"/>
<keyword evidence="3" id="KW-0862">Zinc</keyword>
<comment type="caution">
    <text evidence="6">The sequence shown here is derived from an EMBL/GenBank/DDBJ whole genome shotgun (WGS) entry which is preliminary data.</text>
</comment>
<sequence length="269" mass="30360">MSHSCQSCLLDLGGSTGRQALVCGRCKGATYCSADCQKSDYPRHKTECLRAAASKKALEQSGKVVPGMDRFIKDADRFCNSIHLEAAAAARSTLRFGTPNSLHDSHYLVLGFEYNHSDVPLRQRFTYKRVSIEPFEGGAWHAPMDDSRRQSLLDARARMRNFRPPTTSPLPPVDGEAYITFVTTVRVEWQTPSGRLMNDFNIISTISRLQMTYFERLPDWPPNLNLHALLRRLFSAPNPLPSHSIFRDDYLTTYSGREAQDARQMRGTA</sequence>
<keyword evidence="2 4" id="KW-0863">Zinc-finger</keyword>
<keyword evidence="1" id="KW-0479">Metal-binding</keyword>
<dbReference type="Gene3D" id="6.10.140.2220">
    <property type="match status" value="1"/>
</dbReference>
<dbReference type="EMBL" id="MCGR01000031">
    <property type="protein sequence ID" value="ORY77568.1"/>
    <property type="molecule type" value="Genomic_DNA"/>
</dbReference>
<evidence type="ECO:0000313" key="6">
    <source>
        <dbReference type="EMBL" id="ORY77568.1"/>
    </source>
</evidence>
<evidence type="ECO:0000256" key="1">
    <source>
        <dbReference type="ARBA" id="ARBA00022723"/>
    </source>
</evidence>
<evidence type="ECO:0000256" key="4">
    <source>
        <dbReference type="PROSITE-ProRule" id="PRU00134"/>
    </source>
</evidence>
<feature type="domain" description="MYND-type" evidence="5">
    <location>
        <begin position="5"/>
        <end position="48"/>
    </location>
</feature>
<dbReference type="PROSITE" id="PS50865">
    <property type="entry name" value="ZF_MYND_2"/>
    <property type="match status" value="1"/>
</dbReference>
<evidence type="ECO:0000256" key="2">
    <source>
        <dbReference type="ARBA" id="ARBA00022771"/>
    </source>
</evidence>
<protein>
    <recommendedName>
        <fullName evidence="5">MYND-type domain-containing protein</fullName>
    </recommendedName>
</protein>
<dbReference type="OrthoDB" id="341421at2759"/>
<dbReference type="GO" id="GO:0008270">
    <property type="term" value="F:zinc ion binding"/>
    <property type="evidence" value="ECO:0007669"/>
    <property type="project" value="UniProtKB-KW"/>
</dbReference>
<dbReference type="SUPFAM" id="SSF144232">
    <property type="entry name" value="HIT/MYND zinc finger-like"/>
    <property type="match status" value="1"/>
</dbReference>
<evidence type="ECO:0000259" key="5">
    <source>
        <dbReference type="PROSITE" id="PS50865"/>
    </source>
</evidence>